<dbReference type="Pfam" id="PF24552">
    <property type="entry name" value="Defensin"/>
    <property type="match status" value="1"/>
</dbReference>
<proteinExistence type="inferred from homology"/>
<keyword evidence="5" id="KW-1015">Disulfide bond</keyword>
<keyword evidence="4" id="KW-0611">Plant defense</keyword>
<evidence type="ECO:0000256" key="6">
    <source>
        <dbReference type="SAM" id="SignalP"/>
    </source>
</evidence>
<keyword evidence="9" id="KW-1185">Reference proteome</keyword>
<evidence type="ECO:0000313" key="9">
    <source>
        <dbReference type="Proteomes" id="UP001567538"/>
    </source>
</evidence>
<comment type="caution">
    <text evidence="8">The sequence shown here is derived from an EMBL/GenBank/DDBJ whole genome shotgun (WGS) entry which is preliminary data.</text>
</comment>
<feature type="signal peptide" evidence="6">
    <location>
        <begin position="1"/>
        <end position="26"/>
    </location>
</feature>
<evidence type="ECO:0000313" key="8">
    <source>
        <dbReference type="EMBL" id="KAL1539866.1"/>
    </source>
</evidence>
<organism evidence="8 9">
    <name type="scientific">Salvia divinorum</name>
    <name type="common">Maria pastora</name>
    <name type="synonym">Diviner's sage</name>
    <dbReference type="NCBI Taxonomy" id="28513"/>
    <lineage>
        <taxon>Eukaryota</taxon>
        <taxon>Viridiplantae</taxon>
        <taxon>Streptophyta</taxon>
        <taxon>Embryophyta</taxon>
        <taxon>Tracheophyta</taxon>
        <taxon>Spermatophyta</taxon>
        <taxon>Magnoliopsida</taxon>
        <taxon>eudicotyledons</taxon>
        <taxon>Gunneridae</taxon>
        <taxon>Pentapetalae</taxon>
        <taxon>asterids</taxon>
        <taxon>lamiids</taxon>
        <taxon>Lamiales</taxon>
        <taxon>Lamiaceae</taxon>
        <taxon>Nepetoideae</taxon>
        <taxon>Mentheae</taxon>
        <taxon>Salviinae</taxon>
        <taxon>Salvia</taxon>
        <taxon>Salvia subgen. Calosphace</taxon>
    </lineage>
</organism>
<dbReference type="GO" id="GO:0050832">
    <property type="term" value="P:defense response to fungus"/>
    <property type="evidence" value="ECO:0007669"/>
    <property type="project" value="UniProtKB-KW"/>
</dbReference>
<protein>
    <recommendedName>
        <fullName evidence="7">Defensin-like domain-containing protein</fullName>
    </recommendedName>
</protein>
<evidence type="ECO:0000256" key="3">
    <source>
        <dbReference type="ARBA" id="ARBA00022577"/>
    </source>
</evidence>
<feature type="chain" id="PRO_5044852971" description="Defensin-like domain-containing protein" evidence="6">
    <location>
        <begin position="27"/>
        <end position="75"/>
    </location>
</feature>
<dbReference type="GO" id="GO:0031640">
    <property type="term" value="P:killing of cells of another organism"/>
    <property type="evidence" value="ECO:0007669"/>
    <property type="project" value="UniProtKB-KW"/>
</dbReference>
<reference evidence="8 9" key="1">
    <citation type="submission" date="2024-06" db="EMBL/GenBank/DDBJ databases">
        <title>A chromosome level genome sequence of Diviner's sage (Salvia divinorum).</title>
        <authorList>
            <person name="Ford S.A."/>
            <person name="Ro D.-K."/>
            <person name="Ness R.W."/>
            <person name="Phillips M.A."/>
        </authorList>
    </citation>
    <scope>NUCLEOTIDE SEQUENCE [LARGE SCALE GENOMIC DNA]</scope>
    <source>
        <strain evidence="8">SAF-2024a</strain>
        <tissue evidence="8">Leaf</tissue>
    </source>
</reference>
<dbReference type="AlphaFoldDB" id="A0ABD1G6X7"/>
<dbReference type="Proteomes" id="UP001567538">
    <property type="component" value="Unassembled WGS sequence"/>
</dbReference>
<evidence type="ECO:0000256" key="4">
    <source>
        <dbReference type="ARBA" id="ARBA00022821"/>
    </source>
</evidence>
<sequence length="75" mass="8240">MGVRKYVVIFIISLIVVVASVAITEGAAVNPFCYAVCSRDFWDDKCLGLCIKGRFNYGYCGLQPDGPDILCCCQH</sequence>
<accession>A0ABD1G6X7</accession>
<gene>
    <name evidence="8" type="ORF">AAHA92_24298</name>
</gene>
<feature type="domain" description="Defensin-like" evidence="7">
    <location>
        <begin position="30"/>
        <end position="74"/>
    </location>
</feature>
<evidence type="ECO:0000259" key="7">
    <source>
        <dbReference type="Pfam" id="PF24552"/>
    </source>
</evidence>
<keyword evidence="3" id="KW-0295">Fungicide</keyword>
<dbReference type="EMBL" id="JBEAFC010000009">
    <property type="protein sequence ID" value="KAL1539866.1"/>
    <property type="molecule type" value="Genomic_DNA"/>
</dbReference>
<dbReference type="InterPro" id="IPR056373">
    <property type="entry name" value="Defensin-like_dom"/>
</dbReference>
<keyword evidence="2" id="KW-0929">Antimicrobial</keyword>
<name>A0ABD1G6X7_SALDI</name>
<evidence type="ECO:0000256" key="5">
    <source>
        <dbReference type="ARBA" id="ARBA00023157"/>
    </source>
</evidence>
<evidence type="ECO:0000256" key="2">
    <source>
        <dbReference type="ARBA" id="ARBA00022529"/>
    </source>
</evidence>
<evidence type="ECO:0000256" key="1">
    <source>
        <dbReference type="ARBA" id="ARBA00006722"/>
    </source>
</evidence>
<keyword evidence="6" id="KW-0732">Signal</keyword>
<comment type="similarity">
    <text evidence="1">Belongs to the DEFL family.</text>
</comment>